<keyword evidence="14 16" id="KW-0472">Membrane</keyword>
<geneLocation type="mitochondrion" evidence="19"/>
<dbReference type="GO" id="GO:0003954">
    <property type="term" value="F:NADH dehydrogenase activity"/>
    <property type="evidence" value="ECO:0007669"/>
    <property type="project" value="TreeGrafter"/>
</dbReference>
<proteinExistence type="inferred from homology"/>
<feature type="transmembrane region" description="Helical" evidence="16">
    <location>
        <begin position="145"/>
        <end position="164"/>
    </location>
</feature>
<keyword evidence="8" id="KW-1278">Translocase</keyword>
<feature type="transmembrane region" description="Helical" evidence="16">
    <location>
        <begin position="113"/>
        <end position="133"/>
    </location>
</feature>
<dbReference type="GO" id="GO:0042773">
    <property type="term" value="P:ATP synthesis coupled electron transport"/>
    <property type="evidence" value="ECO:0007669"/>
    <property type="project" value="InterPro"/>
</dbReference>
<evidence type="ECO:0000256" key="13">
    <source>
        <dbReference type="ARBA" id="ARBA00023128"/>
    </source>
</evidence>
<dbReference type="PRINTS" id="PR01437">
    <property type="entry name" value="NUOXDRDTASE4"/>
</dbReference>
<dbReference type="GO" id="GO:0008137">
    <property type="term" value="F:NADH dehydrogenase (ubiquinone) activity"/>
    <property type="evidence" value="ECO:0007669"/>
    <property type="project" value="UniProtKB-UniRule"/>
</dbReference>
<feature type="transmembrane region" description="Helical" evidence="16">
    <location>
        <begin position="344"/>
        <end position="362"/>
    </location>
</feature>
<comment type="catalytic activity">
    <reaction evidence="15 16">
        <text>a ubiquinone + NADH + 5 H(+)(in) = a ubiquinol + NAD(+) + 4 H(+)(out)</text>
        <dbReference type="Rhea" id="RHEA:29091"/>
        <dbReference type="Rhea" id="RHEA-COMP:9565"/>
        <dbReference type="Rhea" id="RHEA-COMP:9566"/>
        <dbReference type="ChEBI" id="CHEBI:15378"/>
        <dbReference type="ChEBI" id="CHEBI:16389"/>
        <dbReference type="ChEBI" id="CHEBI:17976"/>
        <dbReference type="ChEBI" id="CHEBI:57540"/>
        <dbReference type="ChEBI" id="CHEBI:57945"/>
        <dbReference type="EC" id="7.1.1.2"/>
    </reaction>
</comment>
<dbReference type="RefSeq" id="YP_009136893.1">
    <property type="nucleotide sequence ID" value="NC_026995.1"/>
</dbReference>
<feature type="transmembrane region" description="Helical" evidence="16">
    <location>
        <begin position="426"/>
        <end position="447"/>
    </location>
</feature>
<evidence type="ECO:0000256" key="4">
    <source>
        <dbReference type="ARBA" id="ARBA00021006"/>
    </source>
</evidence>
<evidence type="ECO:0000256" key="2">
    <source>
        <dbReference type="ARBA" id="ARBA00009025"/>
    </source>
</evidence>
<dbReference type="InterPro" id="IPR000260">
    <property type="entry name" value="NADH4_N"/>
</dbReference>
<feature type="transmembrane region" description="Helical" evidence="16">
    <location>
        <begin position="90"/>
        <end position="107"/>
    </location>
</feature>
<feature type="domain" description="NADH:quinone oxidoreductase/Mrp antiporter transmembrane" evidence="17">
    <location>
        <begin position="109"/>
        <end position="395"/>
    </location>
</feature>
<gene>
    <name evidence="19" type="primary">ND4</name>
</gene>
<evidence type="ECO:0000256" key="12">
    <source>
        <dbReference type="ARBA" id="ARBA00023075"/>
    </source>
</evidence>
<dbReference type="EMBL" id="KP867019">
    <property type="protein sequence ID" value="AKE32090.1"/>
    <property type="molecule type" value="Genomic_DNA"/>
</dbReference>
<feature type="transmembrane region" description="Helical" evidence="16">
    <location>
        <begin position="184"/>
        <end position="202"/>
    </location>
</feature>
<sequence length="451" mass="51223">MLKITITMLSLLLICNKTKISWMTSTTILMMMTIPMLFIMYNPMLHYSHISYTLASDSLSSPLILLTMWITALMMIASQKILINKQSSEKFMMTTLILNLILIMTFTTHNLMLFYIMFEFSLIPTLILIMGWGYQPERLQAGMYLMLYTITASLPLLLSLMMMYSKNNCWSMMITLMPNIPQNLTSLWWLMTIMAFMVKMPLYSTHLWLPKAHVEAPVAGSMILASILLKLGSYGLLRFATLFMYINNTLSSMFTSISMWGAFMTSMICLRQSDMKSLIAYSSVGHMGLLVAGTMSSSSWGWYSSLTMMLAHGLVSSAMFAIANMTYETTHSRSIYLTKGLLNLIPSMSLLWFILVSMNMAAPPSINLLSEIMLLTSILYTSSWMLITISMSSFLAAAYSLYLFTSTQHGQSNSFLNPIMYSHNRNMTIIILHCIPVIMLIMSPQFISIWL</sequence>
<name>A0A0F6T5W5_9ANNE</name>
<feature type="transmembrane region" description="Helical" evidence="16">
    <location>
        <begin position="252"/>
        <end position="271"/>
    </location>
</feature>
<keyword evidence="9 16" id="KW-0249">Electron transport</keyword>
<dbReference type="GeneID" id="24251840"/>
<evidence type="ECO:0000256" key="1">
    <source>
        <dbReference type="ARBA" id="ARBA00004225"/>
    </source>
</evidence>
<evidence type="ECO:0000313" key="19">
    <source>
        <dbReference type="EMBL" id="AKE32090.1"/>
    </source>
</evidence>
<reference evidence="19" key="1">
    <citation type="submission" date="2015-02" db="EMBL/GenBank/DDBJ databases">
        <authorList>
            <person name="Chen X."/>
            <person name="Li M."/>
            <person name="Liu H."/>
            <person name="Tang H."/>
            <person name="Guo L."/>
            <person name="Meng Z."/>
            <person name="Lin H."/>
        </authorList>
    </citation>
    <scope>NUCLEOTIDE SEQUENCE</scope>
</reference>
<dbReference type="PANTHER" id="PTHR43507">
    <property type="entry name" value="NADH-UBIQUINONE OXIDOREDUCTASE CHAIN 4"/>
    <property type="match status" value="1"/>
</dbReference>
<dbReference type="GO" id="GO:0031966">
    <property type="term" value="C:mitochondrial membrane"/>
    <property type="evidence" value="ECO:0007669"/>
    <property type="project" value="UniProtKB-SubCell"/>
</dbReference>
<comment type="function">
    <text evidence="16">Core subunit of the mitochondrial membrane respiratory chain NADH dehydrogenase (Complex I) which catalyzes electron transfer from NADH through the respiratory chain, using ubiquinone as an electron acceptor. Essential for the catalytic activity and assembly of complex I.</text>
</comment>
<dbReference type="EC" id="7.1.1.2" evidence="3 16"/>
<keyword evidence="13 16" id="KW-0496">Mitochondrion</keyword>
<keyword evidence="6 16" id="KW-0679">Respiratory chain</keyword>
<evidence type="ECO:0000256" key="9">
    <source>
        <dbReference type="ARBA" id="ARBA00022982"/>
    </source>
</evidence>
<feature type="transmembrane region" description="Helical" evidence="16">
    <location>
        <begin position="302"/>
        <end position="323"/>
    </location>
</feature>
<evidence type="ECO:0000256" key="14">
    <source>
        <dbReference type="ARBA" id="ARBA00023136"/>
    </source>
</evidence>
<evidence type="ECO:0000256" key="8">
    <source>
        <dbReference type="ARBA" id="ARBA00022967"/>
    </source>
</evidence>
<organism evidence="19">
    <name type="scientific">Goniada japonica</name>
    <dbReference type="NCBI Taxonomy" id="1644143"/>
    <lineage>
        <taxon>Eukaryota</taxon>
        <taxon>Metazoa</taxon>
        <taxon>Spiralia</taxon>
        <taxon>Lophotrochozoa</taxon>
        <taxon>Annelida</taxon>
        <taxon>Polychaeta</taxon>
        <taxon>Errantia</taxon>
        <taxon>Phyllodocida</taxon>
        <taxon>Goniadidae</taxon>
        <taxon>Goniada</taxon>
    </lineage>
</organism>
<keyword evidence="12 16" id="KW-0830">Ubiquinone</keyword>
<evidence type="ECO:0000256" key="5">
    <source>
        <dbReference type="ARBA" id="ARBA00022448"/>
    </source>
</evidence>
<dbReference type="InterPro" id="IPR001750">
    <property type="entry name" value="ND/Mrp_TM"/>
</dbReference>
<dbReference type="CTD" id="4538"/>
<dbReference type="Pfam" id="PF01059">
    <property type="entry name" value="Oxidored_q5_N"/>
    <property type="match status" value="1"/>
</dbReference>
<evidence type="ECO:0000256" key="15">
    <source>
        <dbReference type="ARBA" id="ARBA00049551"/>
    </source>
</evidence>
<comment type="subcellular location">
    <subcellularLocation>
        <location evidence="1 16">Mitochondrion membrane</location>
        <topology evidence="1 16">Multi-pass membrane protein</topology>
    </subcellularLocation>
</comment>
<keyword evidence="11 16" id="KW-0520">NAD</keyword>
<keyword evidence="5 16" id="KW-0813">Transport</keyword>
<evidence type="ECO:0000256" key="11">
    <source>
        <dbReference type="ARBA" id="ARBA00023027"/>
    </source>
</evidence>
<dbReference type="AlphaFoldDB" id="A0A0F6T5W5"/>
<dbReference type="Pfam" id="PF00361">
    <property type="entry name" value="Proton_antipo_M"/>
    <property type="match status" value="1"/>
</dbReference>
<evidence type="ECO:0000256" key="16">
    <source>
        <dbReference type="RuleBase" id="RU003297"/>
    </source>
</evidence>
<feature type="transmembrane region" description="Helical" evidence="16">
    <location>
        <begin position="223"/>
        <end position="246"/>
    </location>
</feature>
<evidence type="ECO:0000256" key="10">
    <source>
        <dbReference type="ARBA" id="ARBA00022989"/>
    </source>
</evidence>
<evidence type="ECO:0000256" key="6">
    <source>
        <dbReference type="ARBA" id="ARBA00022660"/>
    </source>
</evidence>
<feature type="transmembrane region" description="Helical" evidence="16">
    <location>
        <begin position="382"/>
        <end position="405"/>
    </location>
</feature>
<protein>
    <recommendedName>
        <fullName evidence="4 16">NADH-ubiquinone oxidoreductase chain 4</fullName>
        <ecNumber evidence="3 16">7.1.1.2</ecNumber>
    </recommendedName>
</protein>
<dbReference type="PANTHER" id="PTHR43507:SF20">
    <property type="entry name" value="NADH-UBIQUINONE OXIDOREDUCTASE CHAIN 4"/>
    <property type="match status" value="1"/>
</dbReference>
<dbReference type="GO" id="GO:0015990">
    <property type="term" value="P:electron transport coupled proton transport"/>
    <property type="evidence" value="ECO:0007669"/>
    <property type="project" value="TreeGrafter"/>
</dbReference>
<dbReference type="GO" id="GO:0048039">
    <property type="term" value="F:ubiquinone binding"/>
    <property type="evidence" value="ECO:0007669"/>
    <property type="project" value="TreeGrafter"/>
</dbReference>
<accession>A0A0F6T5W5</accession>
<feature type="transmembrane region" description="Helical" evidence="16">
    <location>
        <begin position="61"/>
        <end position="78"/>
    </location>
</feature>
<evidence type="ECO:0000259" key="18">
    <source>
        <dbReference type="Pfam" id="PF01059"/>
    </source>
</evidence>
<dbReference type="InterPro" id="IPR003918">
    <property type="entry name" value="NADH_UbQ_OxRdtase"/>
</dbReference>
<evidence type="ECO:0000259" key="17">
    <source>
        <dbReference type="Pfam" id="PF00361"/>
    </source>
</evidence>
<evidence type="ECO:0000256" key="3">
    <source>
        <dbReference type="ARBA" id="ARBA00012944"/>
    </source>
</evidence>
<comment type="similarity">
    <text evidence="2 16">Belongs to the complex I subunit 4 family.</text>
</comment>
<keyword evidence="10 16" id="KW-1133">Transmembrane helix</keyword>
<feature type="transmembrane region" description="Helical" evidence="16">
    <location>
        <begin position="278"/>
        <end position="296"/>
    </location>
</feature>
<keyword evidence="7 16" id="KW-0812">Transmembrane</keyword>
<feature type="transmembrane region" description="Helical" evidence="16">
    <location>
        <begin position="20"/>
        <end position="41"/>
    </location>
</feature>
<evidence type="ECO:0000256" key="7">
    <source>
        <dbReference type="ARBA" id="ARBA00022692"/>
    </source>
</evidence>
<feature type="domain" description="NADH:ubiquinone oxidoreductase chain 4 N-terminal" evidence="18">
    <location>
        <begin position="1"/>
        <end position="105"/>
    </location>
</feature>